<comment type="similarity">
    <text evidence="2">Belongs to the AB hydrolase superfamily. Epoxide hydrolase family.</text>
</comment>
<feature type="domain" description="AB hydrolase-1" evidence="4">
    <location>
        <begin position="58"/>
        <end position="291"/>
    </location>
</feature>
<dbReference type="SUPFAM" id="SSF53474">
    <property type="entry name" value="alpha/beta-Hydrolases"/>
    <property type="match status" value="1"/>
</dbReference>
<dbReference type="PANTHER" id="PTHR43329">
    <property type="entry name" value="EPOXIDE HYDROLASE"/>
    <property type="match status" value="1"/>
</dbReference>
<dbReference type="InterPro" id="IPR000639">
    <property type="entry name" value="Epox_hydrolase-like"/>
</dbReference>
<evidence type="ECO:0000256" key="1">
    <source>
        <dbReference type="ARBA" id="ARBA00022801"/>
    </source>
</evidence>
<dbReference type="PRINTS" id="PR00111">
    <property type="entry name" value="ABHYDROLASE"/>
</dbReference>
<dbReference type="OrthoDB" id="408373at2759"/>
<dbReference type="Pfam" id="PF00561">
    <property type="entry name" value="Abhydrolase_1"/>
    <property type="match status" value="1"/>
</dbReference>
<protein>
    <submittedName>
        <fullName evidence="5">Putative hydrolase</fullName>
    </submittedName>
</protein>
<dbReference type="PRINTS" id="PR00412">
    <property type="entry name" value="EPOXHYDRLASE"/>
</dbReference>
<dbReference type="InterPro" id="IPR029058">
    <property type="entry name" value="AB_hydrolase_fold"/>
</dbReference>
<evidence type="ECO:0000256" key="2">
    <source>
        <dbReference type="ARBA" id="ARBA00038334"/>
    </source>
</evidence>
<dbReference type="EMBL" id="MU001888">
    <property type="protein sequence ID" value="KAF2794505.1"/>
    <property type="molecule type" value="Genomic_DNA"/>
</dbReference>
<keyword evidence="1 5" id="KW-0378">Hydrolase</keyword>
<name>A0A6A6XF22_9PLEO</name>
<dbReference type="Proteomes" id="UP000799757">
    <property type="component" value="Unassembled WGS sequence"/>
</dbReference>
<dbReference type="GO" id="GO:0016787">
    <property type="term" value="F:hydrolase activity"/>
    <property type="evidence" value="ECO:0007669"/>
    <property type="project" value="UniProtKB-KW"/>
</dbReference>
<reference evidence="5" key="1">
    <citation type="journal article" date="2020" name="Stud. Mycol.">
        <title>101 Dothideomycetes genomes: a test case for predicting lifestyles and emergence of pathogens.</title>
        <authorList>
            <person name="Haridas S."/>
            <person name="Albert R."/>
            <person name="Binder M."/>
            <person name="Bloem J."/>
            <person name="Labutti K."/>
            <person name="Salamov A."/>
            <person name="Andreopoulos B."/>
            <person name="Baker S."/>
            <person name="Barry K."/>
            <person name="Bills G."/>
            <person name="Bluhm B."/>
            <person name="Cannon C."/>
            <person name="Castanera R."/>
            <person name="Culley D."/>
            <person name="Daum C."/>
            <person name="Ezra D."/>
            <person name="Gonzalez J."/>
            <person name="Henrissat B."/>
            <person name="Kuo A."/>
            <person name="Liang C."/>
            <person name="Lipzen A."/>
            <person name="Lutzoni F."/>
            <person name="Magnuson J."/>
            <person name="Mondo S."/>
            <person name="Nolan M."/>
            <person name="Ohm R."/>
            <person name="Pangilinan J."/>
            <person name="Park H.-J."/>
            <person name="Ramirez L."/>
            <person name="Alfaro M."/>
            <person name="Sun H."/>
            <person name="Tritt A."/>
            <person name="Yoshinaga Y."/>
            <person name="Zwiers L.-H."/>
            <person name="Turgeon B."/>
            <person name="Goodwin S."/>
            <person name="Spatafora J."/>
            <person name="Crous P."/>
            <person name="Grigoriev I."/>
        </authorList>
    </citation>
    <scope>NUCLEOTIDE SEQUENCE</scope>
    <source>
        <strain evidence="5">CBS 109.77</strain>
    </source>
</reference>
<organism evidence="5 6">
    <name type="scientific">Melanomma pulvis-pyrius CBS 109.77</name>
    <dbReference type="NCBI Taxonomy" id="1314802"/>
    <lineage>
        <taxon>Eukaryota</taxon>
        <taxon>Fungi</taxon>
        <taxon>Dikarya</taxon>
        <taxon>Ascomycota</taxon>
        <taxon>Pezizomycotina</taxon>
        <taxon>Dothideomycetes</taxon>
        <taxon>Pleosporomycetidae</taxon>
        <taxon>Pleosporales</taxon>
        <taxon>Melanommataceae</taxon>
        <taxon>Melanomma</taxon>
    </lineage>
</organism>
<accession>A0A6A6XF22</accession>
<dbReference type="Gene3D" id="3.40.50.1820">
    <property type="entry name" value="alpha/beta hydrolase"/>
    <property type="match status" value="1"/>
</dbReference>
<sequence>MFLQRVSRLVVLWAFAILFLYHTVEAHLIPHYDPAGEQIFIKNNNVTIHYRKYGSGPYLIFQHGFPDRETTFNDFQIPVFAKSHTVLTPTLRGYPPSSVPPNVEDYAVEHFTSDLLAILDHERASNVTLVGHDIGGAVAQNFALNHTERVKALVMVNTPVVPVFLPLISFHKEEQDYARYTIPYYSYEPGQPKNISLLVKNIRNATYRSEIANYLQQSPIDGMLHFYDLNYPGPPYGVNFSIQGFVQKVPSLLIWGEEDPYFSPKLLDGLQKWFENGIRLVTVPEAGHWVYRDQWKRFNREIWSFLRITREIEVDGGD</sequence>
<evidence type="ECO:0000259" key="4">
    <source>
        <dbReference type="Pfam" id="PF00561"/>
    </source>
</evidence>
<gene>
    <name evidence="5" type="ORF">K505DRAFT_336845</name>
</gene>
<evidence type="ECO:0000256" key="3">
    <source>
        <dbReference type="SAM" id="SignalP"/>
    </source>
</evidence>
<feature type="chain" id="PRO_5025551672" evidence="3">
    <location>
        <begin position="27"/>
        <end position="318"/>
    </location>
</feature>
<dbReference type="AlphaFoldDB" id="A0A6A6XF22"/>
<keyword evidence="6" id="KW-1185">Reference proteome</keyword>
<keyword evidence="3" id="KW-0732">Signal</keyword>
<proteinExistence type="inferred from homology"/>
<feature type="signal peptide" evidence="3">
    <location>
        <begin position="1"/>
        <end position="26"/>
    </location>
</feature>
<evidence type="ECO:0000313" key="5">
    <source>
        <dbReference type="EMBL" id="KAF2794505.1"/>
    </source>
</evidence>
<evidence type="ECO:0000313" key="6">
    <source>
        <dbReference type="Proteomes" id="UP000799757"/>
    </source>
</evidence>
<dbReference type="InterPro" id="IPR000073">
    <property type="entry name" value="AB_hydrolase_1"/>
</dbReference>